<evidence type="ECO:0000259" key="3">
    <source>
        <dbReference type="Pfam" id="PF17432"/>
    </source>
</evidence>
<dbReference type="EMBL" id="AEAI01001771">
    <property type="protein sequence ID" value="EGH46773.1"/>
    <property type="molecule type" value="Genomic_DNA"/>
</dbReference>
<name>F3GI70_PSESJ</name>
<dbReference type="Proteomes" id="UP000004986">
    <property type="component" value="Unassembled WGS sequence"/>
</dbReference>
<proteinExistence type="predicted"/>
<dbReference type="GO" id="GO:0008270">
    <property type="term" value="F:zinc ion binding"/>
    <property type="evidence" value="ECO:0007669"/>
    <property type="project" value="InterPro"/>
</dbReference>
<dbReference type="InterPro" id="IPR024601">
    <property type="entry name" value="Peptidase_M1_pepN_C"/>
</dbReference>
<keyword evidence="5" id="KW-1185">Reference proteome</keyword>
<dbReference type="Gene3D" id="1.25.50.10">
    <property type="entry name" value="Peptidase M1, alanyl aminopeptidase, C-terminal domain"/>
    <property type="match status" value="1"/>
</dbReference>
<sequence>MSVTEAEQTFTFVDVAEKPLPSLLRGFSAPVKLSFPYDRDQLMFLMQHDSDGFNRWDAGQQLSVQVLQELIGQHQQGQPLFMDQRLITALGSVLADDGLDQAMVAEMLSLPGEAYLAEISEVADVDAIHAARDFARQQLAEGLFDGLLARYQANREVSKVTPYVAEAAHFARRALQNIALSYLMLSGKPEVLAATIDQFDTSDNMTERLAALAVLVNSPFTAERDKALAVFAENFKSNALVMDQWFSVQAASTLPGGLQRVQELMKHPAFSIRNPNKVRALIGAFAGQNLVNFHAADGSGYRFLADLVIELNALNPQIASRQLAPLTRWRKYDSARQALMKAELERILASGKLSADVYEVVSKSLAE</sequence>
<dbReference type="AlphaFoldDB" id="F3GI70"/>
<dbReference type="PATRIC" id="fig|629263.4.peg.5186"/>
<feature type="domain" description="Peptidase M1 alanyl aminopeptidase Ig-like fold" evidence="2">
    <location>
        <begin position="2"/>
        <end position="34"/>
    </location>
</feature>
<organism evidence="4 5">
    <name type="scientific">Pseudomonas syringae pv. pisi str. 1704B</name>
    <dbReference type="NCBI Taxonomy" id="629263"/>
    <lineage>
        <taxon>Bacteria</taxon>
        <taxon>Pseudomonadati</taxon>
        <taxon>Pseudomonadota</taxon>
        <taxon>Gammaproteobacteria</taxon>
        <taxon>Pseudomonadales</taxon>
        <taxon>Pseudomonadaceae</taxon>
        <taxon>Pseudomonas</taxon>
        <taxon>Pseudomonas syringae</taxon>
    </lineage>
</organism>
<keyword evidence="1 4" id="KW-0031">Aminopeptidase</keyword>
<dbReference type="InterPro" id="IPR038438">
    <property type="entry name" value="PepN_Ig-like_sf"/>
</dbReference>
<dbReference type="InterPro" id="IPR035414">
    <property type="entry name" value="Peptidase_M1_pepN_Ig-like"/>
</dbReference>
<gene>
    <name evidence="4" type="primary">pepN</name>
    <name evidence="4" type="ORF">PSYPI_32543</name>
</gene>
<evidence type="ECO:0000313" key="5">
    <source>
        <dbReference type="Proteomes" id="UP000004986"/>
    </source>
</evidence>
<protein>
    <submittedName>
        <fullName evidence="4">Aminopeptidase N</fullName>
    </submittedName>
</protein>
<dbReference type="InterPro" id="IPR037144">
    <property type="entry name" value="Peptidase_M1_pepN_C_sf"/>
</dbReference>
<dbReference type="PANTHER" id="PTHR46322:SF1">
    <property type="entry name" value="PUROMYCIN-SENSITIVE AMINOPEPTIDASE"/>
    <property type="match status" value="1"/>
</dbReference>
<dbReference type="PANTHER" id="PTHR46322">
    <property type="entry name" value="PUROMYCIN-SENSITIVE AMINOPEPTIDASE"/>
    <property type="match status" value="1"/>
</dbReference>
<evidence type="ECO:0000256" key="1">
    <source>
        <dbReference type="ARBA" id="ARBA00022438"/>
    </source>
</evidence>
<dbReference type="Gene3D" id="2.60.40.1840">
    <property type="match status" value="1"/>
</dbReference>
<dbReference type="GO" id="GO:0004177">
    <property type="term" value="F:aminopeptidase activity"/>
    <property type="evidence" value="ECO:0007669"/>
    <property type="project" value="UniProtKB-KW"/>
</dbReference>
<dbReference type="FunFam" id="1.25.50.10:FF:000005">
    <property type="entry name" value="Aminopeptidase N"/>
    <property type="match status" value="1"/>
</dbReference>
<evidence type="ECO:0000313" key="4">
    <source>
        <dbReference type="EMBL" id="EGH46773.1"/>
    </source>
</evidence>
<dbReference type="Pfam" id="PF17432">
    <property type="entry name" value="DUF3458_C"/>
    <property type="match status" value="1"/>
</dbReference>
<keyword evidence="1 4" id="KW-0378">Hydrolase</keyword>
<dbReference type="InterPro" id="IPR012779">
    <property type="entry name" value="Peptidase_M1_pepN"/>
</dbReference>
<reference evidence="4 5" key="1">
    <citation type="journal article" date="2011" name="PLoS Pathog.">
        <title>Dynamic evolution of pathogenicity revealed by sequencing and comparative genomics of 19 Pseudomonas syringae isolates.</title>
        <authorList>
            <person name="Baltrus D.A."/>
            <person name="Nishimura M.T."/>
            <person name="Romanchuk A."/>
            <person name="Chang J.H."/>
            <person name="Mukhtar M.S."/>
            <person name="Cherkis K."/>
            <person name="Roach J."/>
            <person name="Grant S.R."/>
            <person name="Jones C.D."/>
            <person name="Dangl J.L."/>
        </authorList>
    </citation>
    <scope>NUCLEOTIDE SEQUENCE [LARGE SCALE GENOMIC DNA]</scope>
    <source>
        <strain evidence="4 5">1704B</strain>
    </source>
</reference>
<dbReference type="Pfam" id="PF11940">
    <property type="entry name" value="DUF3458"/>
    <property type="match status" value="1"/>
</dbReference>
<evidence type="ECO:0000259" key="2">
    <source>
        <dbReference type="Pfam" id="PF11940"/>
    </source>
</evidence>
<accession>F3GI70</accession>
<comment type="caution">
    <text evidence="4">The sequence shown here is derived from an EMBL/GenBank/DDBJ whole genome shotgun (WGS) entry which is preliminary data.</text>
</comment>
<feature type="domain" description="Peptidase M1 alanyl aminopeptidase C-terminal" evidence="3">
    <location>
        <begin position="40"/>
        <end position="366"/>
    </location>
</feature>
<keyword evidence="1 4" id="KW-0645">Protease</keyword>
<dbReference type="HOGENOM" id="CLU_007993_3_0_6"/>